<proteinExistence type="predicted"/>
<dbReference type="Proteomes" id="UP000019141">
    <property type="component" value="Unassembled WGS sequence"/>
</dbReference>
<accession>W4LAT8</accession>
<evidence type="ECO:0000256" key="1">
    <source>
        <dbReference type="SAM" id="MobiDB-lite"/>
    </source>
</evidence>
<feature type="region of interest" description="Disordered" evidence="1">
    <location>
        <begin position="81"/>
        <end position="107"/>
    </location>
</feature>
<sequence length="107" mass="12116">MKTRLDIEFTPEQKGVLASVAEATGESVPSLIDEMFNAWQERRWAGQVNGHDHEDTEAEQSGETSRKPIWAKIREAFDRVPEEEMDELPTDGAAKVDHYAYGLPKRS</sequence>
<evidence type="ECO:0000313" key="2">
    <source>
        <dbReference type="EMBL" id="ETW95117.1"/>
    </source>
</evidence>
<gene>
    <name evidence="2" type="ORF">ETSY1_32000</name>
</gene>
<protein>
    <submittedName>
        <fullName evidence="2">Uncharacterized protein</fullName>
    </submittedName>
</protein>
<feature type="region of interest" description="Disordered" evidence="1">
    <location>
        <begin position="47"/>
        <end position="68"/>
    </location>
</feature>
<evidence type="ECO:0000313" key="3">
    <source>
        <dbReference type="Proteomes" id="UP000019141"/>
    </source>
</evidence>
<reference evidence="2 3" key="1">
    <citation type="journal article" date="2014" name="Nature">
        <title>An environmental bacterial taxon with a large and distinct metabolic repertoire.</title>
        <authorList>
            <person name="Wilson M.C."/>
            <person name="Mori T."/>
            <person name="Ruckert C."/>
            <person name="Uria A.R."/>
            <person name="Helf M.J."/>
            <person name="Takada K."/>
            <person name="Gernert C."/>
            <person name="Steffens U.A."/>
            <person name="Heycke N."/>
            <person name="Schmitt S."/>
            <person name="Rinke C."/>
            <person name="Helfrich E.J."/>
            <person name="Brachmann A.O."/>
            <person name="Gurgui C."/>
            <person name="Wakimoto T."/>
            <person name="Kracht M."/>
            <person name="Crusemann M."/>
            <person name="Hentschel U."/>
            <person name="Abe I."/>
            <person name="Matsunaga S."/>
            <person name="Kalinowski J."/>
            <person name="Takeyama H."/>
            <person name="Piel J."/>
        </authorList>
    </citation>
    <scope>NUCLEOTIDE SEQUENCE [LARGE SCALE GENOMIC DNA]</scope>
    <source>
        <strain evidence="3">TSY1</strain>
    </source>
</reference>
<name>W4LAT8_ENTF1</name>
<comment type="caution">
    <text evidence="2">The sequence shown here is derived from an EMBL/GenBank/DDBJ whole genome shotgun (WGS) entry which is preliminary data.</text>
</comment>
<dbReference type="HOGENOM" id="CLU_168103_0_0_7"/>
<keyword evidence="3" id="KW-1185">Reference proteome</keyword>
<organism evidence="2 3">
    <name type="scientific">Entotheonella factor</name>
    <dbReference type="NCBI Taxonomy" id="1429438"/>
    <lineage>
        <taxon>Bacteria</taxon>
        <taxon>Pseudomonadati</taxon>
        <taxon>Nitrospinota/Tectimicrobiota group</taxon>
        <taxon>Candidatus Tectimicrobiota</taxon>
        <taxon>Candidatus Entotheonellia</taxon>
        <taxon>Candidatus Entotheonellales</taxon>
        <taxon>Candidatus Entotheonellaceae</taxon>
        <taxon>Candidatus Entotheonella</taxon>
    </lineage>
</organism>
<dbReference type="AlphaFoldDB" id="W4LAT8"/>
<dbReference type="EMBL" id="AZHW01000955">
    <property type="protein sequence ID" value="ETW95117.1"/>
    <property type="molecule type" value="Genomic_DNA"/>
</dbReference>